<evidence type="ECO:0000313" key="4">
    <source>
        <dbReference type="Proteomes" id="UP000828390"/>
    </source>
</evidence>
<gene>
    <name evidence="3" type="ORF">DPMN_023645</name>
</gene>
<dbReference type="InterPro" id="IPR002035">
    <property type="entry name" value="VWF_A"/>
</dbReference>
<sequence>ISQTYSMIETLMDFNSLCFVWKLIGLFVYNLTNFAIAAVAMAILIITLASLVPSLHGIAPGTFKTDPQDAALTFSRNVVKLFYFKDFNNVEDVLKKVATITQDNGDQTNTHTALEKALSDLFAPGNGVRENLS</sequence>
<keyword evidence="1" id="KW-0812">Transmembrane</keyword>
<evidence type="ECO:0000256" key="1">
    <source>
        <dbReference type="SAM" id="Phobius"/>
    </source>
</evidence>
<accession>A0A9D4LNC9</accession>
<dbReference type="Pfam" id="PF00092">
    <property type="entry name" value="VWA"/>
    <property type="match status" value="1"/>
</dbReference>
<keyword evidence="4" id="KW-1185">Reference proteome</keyword>
<keyword evidence="1" id="KW-0472">Membrane</keyword>
<feature type="transmembrane region" description="Helical" evidence="1">
    <location>
        <begin position="35"/>
        <end position="55"/>
    </location>
</feature>
<dbReference type="SUPFAM" id="SSF53300">
    <property type="entry name" value="vWA-like"/>
    <property type="match status" value="1"/>
</dbReference>
<feature type="domain" description="VWFA" evidence="2">
    <location>
        <begin position="67"/>
        <end position="131"/>
    </location>
</feature>
<comment type="caution">
    <text evidence="3">The sequence shown here is derived from an EMBL/GenBank/DDBJ whole genome shotgun (WGS) entry which is preliminary data.</text>
</comment>
<dbReference type="EMBL" id="JAIWYP010000002">
    <property type="protein sequence ID" value="KAH3860727.1"/>
    <property type="molecule type" value="Genomic_DNA"/>
</dbReference>
<reference evidence="3" key="1">
    <citation type="journal article" date="2019" name="bioRxiv">
        <title>The Genome of the Zebra Mussel, Dreissena polymorpha: A Resource for Invasive Species Research.</title>
        <authorList>
            <person name="McCartney M.A."/>
            <person name="Auch B."/>
            <person name="Kono T."/>
            <person name="Mallez S."/>
            <person name="Zhang Y."/>
            <person name="Obille A."/>
            <person name="Becker A."/>
            <person name="Abrahante J.E."/>
            <person name="Garbe J."/>
            <person name="Badalamenti J.P."/>
            <person name="Herman A."/>
            <person name="Mangelson H."/>
            <person name="Liachko I."/>
            <person name="Sullivan S."/>
            <person name="Sone E.D."/>
            <person name="Koren S."/>
            <person name="Silverstein K.A.T."/>
            <person name="Beckman K.B."/>
            <person name="Gohl D.M."/>
        </authorList>
    </citation>
    <scope>NUCLEOTIDE SEQUENCE</scope>
    <source>
        <strain evidence="3">Duluth1</strain>
        <tissue evidence="3">Whole animal</tissue>
    </source>
</reference>
<dbReference type="AlphaFoldDB" id="A0A9D4LNC9"/>
<protein>
    <recommendedName>
        <fullName evidence="2">VWFA domain-containing protein</fullName>
    </recommendedName>
</protein>
<feature type="non-terminal residue" evidence="3">
    <location>
        <position position="1"/>
    </location>
</feature>
<keyword evidence="1" id="KW-1133">Transmembrane helix</keyword>
<proteinExistence type="predicted"/>
<evidence type="ECO:0000313" key="3">
    <source>
        <dbReference type="EMBL" id="KAH3860727.1"/>
    </source>
</evidence>
<organism evidence="3 4">
    <name type="scientific">Dreissena polymorpha</name>
    <name type="common">Zebra mussel</name>
    <name type="synonym">Mytilus polymorpha</name>
    <dbReference type="NCBI Taxonomy" id="45954"/>
    <lineage>
        <taxon>Eukaryota</taxon>
        <taxon>Metazoa</taxon>
        <taxon>Spiralia</taxon>
        <taxon>Lophotrochozoa</taxon>
        <taxon>Mollusca</taxon>
        <taxon>Bivalvia</taxon>
        <taxon>Autobranchia</taxon>
        <taxon>Heteroconchia</taxon>
        <taxon>Euheterodonta</taxon>
        <taxon>Imparidentia</taxon>
        <taxon>Neoheterodontei</taxon>
        <taxon>Myida</taxon>
        <taxon>Dreissenoidea</taxon>
        <taxon>Dreissenidae</taxon>
        <taxon>Dreissena</taxon>
    </lineage>
</organism>
<dbReference type="InterPro" id="IPR036465">
    <property type="entry name" value="vWFA_dom_sf"/>
</dbReference>
<evidence type="ECO:0000259" key="2">
    <source>
        <dbReference type="Pfam" id="PF00092"/>
    </source>
</evidence>
<name>A0A9D4LNC9_DREPO</name>
<dbReference type="Proteomes" id="UP000828390">
    <property type="component" value="Unassembled WGS sequence"/>
</dbReference>
<reference evidence="3" key="2">
    <citation type="submission" date="2020-11" db="EMBL/GenBank/DDBJ databases">
        <authorList>
            <person name="McCartney M.A."/>
            <person name="Auch B."/>
            <person name="Kono T."/>
            <person name="Mallez S."/>
            <person name="Becker A."/>
            <person name="Gohl D.M."/>
            <person name="Silverstein K.A.T."/>
            <person name="Koren S."/>
            <person name="Bechman K.B."/>
            <person name="Herman A."/>
            <person name="Abrahante J.E."/>
            <person name="Garbe J."/>
        </authorList>
    </citation>
    <scope>NUCLEOTIDE SEQUENCE</scope>
    <source>
        <strain evidence="3">Duluth1</strain>
        <tissue evidence="3">Whole animal</tissue>
    </source>
</reference>
<dbReference type="Gene3D" id="3.40.50.410">
    <property type="entry name" value="von Willebrand factor, type A domain"/>
    <property type="match status" value="1"/>
</dbReference>